<dbReference type="Pfam" id="PF16002">
    <property type="entry name" value="Headcase"/>
    <property type="match status" value="1"/>
</dbReference>
<protein>
    <submittedName>
        <fullName evidence="3">Uncharacterized protein</fullName>
    </submittedName>
</protein>
<evidence type="ECO:0000313" key="3">
    <source>
        <dbReference type="Ensembl" id="ENSCSAVP00000006633.1"/>
    </source>
</evidence>
<sequence length="435" mass="49311">KVICNSEACPLSQFMHAECFHQWEETILGHLLFAGRARSWSEKQRRQNLWTKRGYDLAYRACACACRHGHLRKDLNWDATGRKKNRRKHKDLPTLGGIKYGSLPMKTNSASSSVSVDQGYISESPGTGEAPYVFSPPSTRMHFSFHNVGQPRPSNGFGLHAPSTSPLPESPPRGFFQPDPVQPSLAPSDQMWFPQQTHSFPQENNWIEQAKNAQLLQAMRQKEQSEMAKRELNKMILDMMNMGENKTQSVLPRQHINPYHIKMEGEGYGSDDLRNFILSSLSVAKCSQMNCVLCGVDLPVYDHFPLIDGTMFLSPEKNERSTKNCFKIEGKYEYVHAACIRCLGGMHNIVCRMCDVRWEGSHHQLGTLYMYDIFAANPCCQKRLCCKQCGGAVLDIRMGLKNFSDYSSQTTCPRCRATDHHFVKPVASYQLMGVV</sequence>
<dbReference type="Proteomes" id="UP000007875">
    <property type="component" value="Unassembled WGS sequence"/>
</dbReference>
<reference evidence="3" key="3">
    <citation type="submission" date="2025-09" db="UniProtKB">
        <authorList>
            <consortium name="Ensembl"/>
        </authorList>
    </citation>
    <scope>IDENTIFICATION</scope>
</reference>
<organism evidence="3 4">
    <name type="scientific">Ciona savignyi</name>
    <name type="common">Pacific transparent sea squirt</name>
    <dbReference type="NCBI Taxonomy" id="51511"/>
    <lineage>
        <taxon>Eukaryota</taxon>
        <taxon>Metazoa</taxon>
        <taxon>Chordata</taxon>
        <taxon>Tunicata</taxon>
        <taxon>Ascidiacea</taxon>
        <taxon>Phlebobranchia</taxon>
        <taxon>Cionidae</taxon>
        <taxon>Ciona</taxon>
    </lineage>
</organism>
<evidence type="ECO:0000313" key="4">
    <source>
        <dbReference type="Proteomes" id="UP000007875"/>
    </source>
</evidence>
<name>H2YMT1_CIOSA</name>
<dbReference type="GeneTree" id="ENSGT00500000044928"/>
<dbReference type="Ensembl" id="ENSCSAVT00000006719.1">
    <property type="protein sequence ID" value="ENSCSAVP00000006633.1"/>
    <property type="gene ID" value="ENSCSAVG00000003977.1"/>
</dbReference>
<dbReference type="AlphaFoldDB" id="H2YMT1"/>
<dbReference type="InterPro" id="IPR031947">
    <property type="entry name" value="Headcase_mid"/>
</dbReference>
<dbReference type="InParanoid" id="H2YMT1"/>
<proteinExistence type="predicted"/>
<keyword evidence="4" id="KW-1185">Reference proteome</keyword>
<evidence type="ECO:0000259" key="2">
    <source>
        <dbReference type="Pfam" id="PF16002"/>
    </source>
</evidence>
<dbReference type="PANTHER" id="PTHR13425:SF3">
    <property type="entry name" value="HEADCASE PROTEIN HOMOLOG"/>
    <property type="match status" value="1"/>
</dbReference>
<accession>H2YMT1</accession>
<dbReference type="InterPro" id="IPR026066">
    <property type="entry name" value="Headcase"/>
</dbReference>
<reference evidence="3" key="2">
    <citation type="submission" date="2025-08" db="UniProtKB">
        <authorList>
            <consortium name="Ensembl"/>
        </authorList>
    </citation>
    <scope>IDENTIFICATION</scope>
</reference>
<dbReference type="Pfam" id="PF15353">
    <property type="entry name" value="HECA_N"/>
    <property type="match status" value="1"/>
</dbReference>
<evidence type="ECO:0000259" key="1">
    <source>
        <dbReference type="Pfam" id="PF15353"/>
    </source>
</evidence>
<dbReference type="PANTHER" id="PTHR13425">
    <property type="entry name" value="HEADCASE PROTEIN"/>
    <property type="match status" value="1"/>
</dbReference>
<feature type="domain" description="Headcase middle" evidence="2">
    <location>
        <begin position="249"/>
        <end position="426"/>
    </location>
</feature>
<dbReference type="HOGENOM" id="CLU_027672_0_0_1"/>
<dbReference type="InterPro" id="IPR054537">
    <property type="entry name" value="HECA_N"/>
</dbReference>
<dbReference type="OMA" id="NHDIQRR"/>
<dbReference type="eggNOG" id="KOG3816">
    <property type="taxonomic scope" value="Eukaryota"/>
</dbReference>
<reference evidence="4" key="1">
    <citation type="submission" date="2003-08" db="EMBL/GenBank/DDBJ databases">
        <authorList>
            <person name="Birren B."/>
            <person name="Nusbaum C."/>
            <person name="Abebe A."/>
            <person name="Abouelleil A."/>
            <person name="Adekoya E."/>
            <person name="Ait-zahra M."/>
            <person name="Allen N."/>
            <person name="Allen T."/>
            <person name="An P."/>
            <person name="Anderson M."/>
            <person name="Anderson S."/>
            <person name="Arachchi H."/>
            <person name="Armbruster J."/>
            <person name="Bachantsang P."/>
            <person name="Baldwin J."/>
            <person name="Barry A."/>
            <person name="Bayul T."/>
            <person name="Blitshsteyn B."/>
            <person name="Bloom T."/>
            <person name="Blye J."/>
            <person name="Boguslavskiy L."/>
            <person name="Borowsky M."/>
            <person name="Boukhgalter B."/>
            <person name="Brunache A."/>
            <person name="Butler J."/>
            <person name="Calixte N."/>
            <person name="Calvo S."/>
            <person name="Camarata J."/>
            <person name="Campo K."/>
            <person name="Chang J."/>
            <person name="Cheshatsang Y."/>
            <person name="Citroen M."/>
            <person name="Collymore A."/>
            <person name="Considine T."/>
            <person name="Cook A."/>
            <person name="Cooke P."/>
            <person name="Corum B."/>
            <person name="Cuomo C."/>
            <person name="David R."/>
            <person name="Dawoe T."/>
            <person name="Degray S."/>
            <person name="Dodge S."/>
            <person name="Dooley K."/>
            <person name="Dorje P."/>
            <person name="Dorjee K."/>
            <person name="Dorris L."/>
            <person name="Duffey N."/>
            <person name="Dupes A."/>
            <person name="Elkins T."/>
            <person name="Engels R."/>
            <person name="Erickson J."/>
            <person name="Farina A."/>
            <person name="Faro S."/>
            <person name="Ferreira P."/>
            <person name="Fischer H."/>
            <person name="Fitzgerald M."/>
            <person name="Foley K."/>
            <person name="Gage D."/>
            <person name="Galagan J."/>
            <person name="Gearin G."/>
            <person name="Gnerre S."/>
            <person name="Gnirke A."/>
            <person name="Goyette A."/>
            <person name="Graham J."/>
            <person name="Grandbois E."/>
            <person name="Gyaltsen K."/>
            <person name="Hafez N."/>
            <person name="Hagopian D."/>
            <person name="Hagos B."/>
            <person name="Hall J."/>
            <person name="Hatcher B."/>
            <person name="Heller A."/>
            <person name="Higgins H."/>
            <person name="Honan T."/>
            <person name="Horn A."/>
            <person name="Houde N."/>
            <person name="Hughes L."/>
            <person name="Hulme W."/>
            <person name="Husby E."/>
            <person name="Iliev I."/>
            <person name="Jaffe D."/>
            <person name="Jones C."/>
            <person name="Kamal M."/>
            <person name="Kamat A."/>
            <person name="Kamvysselis M."/>
            <person name="Karlsson E."/>
            <person name="Kells C."/>
            <person name="Kieu A."/>
            <person name="Kisner P."/>
            <person name="Kodira C."/>
            <person name="Kulbokas E."/>
            <person name="Labutti K."/>
            <person name="Lama D."/>
            <person name="Landers T."/>
            <person name="Leger J."/>
            <person name="Levine S."/>
            <person name="Lewis D."/>
            <person name="Lewis T."/>
            <person name="Lindblad-toh K."/>
            <person name="Liu X."/>
            <person name="Lokyitsang T."/>
            <person name="Lokyitsang Y."/>
            <person name="Lucien O."/>
            <person name="Lui A."/>
            <person name="Ma L.J."/>
            <person name="Mabbitt R."/>
            <person name="Macdonald J."/>
            <person name="Maclean C."/>
            <person name="Major J."/>
            <person name="Manning J."/>
            <person name="Marabella R."/>
            <person name="Maru K."/>
            <person name="Matthews C."/>
            <person name="Mauceli E."/>
            <person name="Mccarthy M."/>
            <person name="Mcdonough S."/>
            <person name="Mcghee T."/>
            <person name="Meldrim J."/>
            <person name="Meneus L."/>
            <person name="Mesirov J."/>
            <person name="Mihalev A."/>
            <person name="Mihova T."/>
            <person name="Mikkelsen T."/>
            <person name="Mlenga V."/>
            <person name="Moru K."/>
            <person name="Mozes J."/>
            <person name="Mulrain L."/>
            <person name="Munson G."/>
            <person name="Naylor J."/>
            <person name="Newes C."/>
            <person name="Nguyen C."/>
            <person name="Nguyen N."/>
            <person name="Nguyen T."/>
            <person name="Nicol R."/>
            <person name="Nielsen C."/>
            <person name="Nizzari M."/>
            <person name="Norbu C."/>
            <person name="Norbu N."/>
            <person name="O'donnell P."/>
            <person name="Okoawo O."/>
            <person name="O'leary S."/>
            <person name="Omotosho B."/>
            <person name="O'neill K."/>
            <person name="Osman S."/>
            <person name="Parker S."/>
            <person name="Perrin D."/>
            <person name="Phunkhang P."/>
            <person name="Piqani B."/>
            <person name="Purcell S."/>
            <person name="Rachupka T."/>
            <person name="Ramasamy U."/>
            <person name="Rameau R."/>
            <person name="Ray V."/>
            <person name="Raymond C."/>
            <person name="Retta R."/>
            <person name="Richardson S."/>
            <person name="Rise C."/>
            <person name="Rodriguez J."/>
            <person name="Rogers J."/>
            <person name="Rogov P."/>
            <person name="Rutman M."/>
            <person name="Schupbach R."/>
            <person name="Seaman C."/>
            <person name="Settipalli S."/>
            <person name="Sharpe T."/>
            <person name="Sheridan J."/>
            <person name="Sherpa N."/>
            <person name="Shi J."/>
            <person name="Smirnov S."/>
            <person name="Smith C."/>
            <person name="Sougnez C."/>
            <person name="Spencer B."/>
            <person name="Stalker J."/>
            <person name="Stange-thomann N."/>
            <person name="Stavropoulos S."/>
            <person name="Stetson K."/>
            <person name="Stone C."/>
            <person name="Stone S."/>
            <person name="Stubbs M."/>
            <person name="Talamas J."/>
            <person name="Tchuinga P."/>
            <person name="Tenzing P."/>
            <person name="Tesfaye S."/>
            <person name="Theodore J."/>
            <person name="Thoulutsang Y."/>
            <person name="Topham K."/>
            <person name="Towey S."/>
            <person name="Tsamla T."/>
            <person name="Tsomo N."/>
            <person name="Vallee D."/>
            <person name="Vassiliev H."/>
            <person name="Venkataraman V."/>
            <person name="Vinson J."/>
            <person name="Vo A."/>
            <person name="Wade C."/>
            <person name="Wang S."/>
            <person name="Wangchuk T."/>
            <person name="Wangdi T."/>
            <person name="Whittaker C."/>
            <person name="Wilkinson J."/>
            <person name="Wu Y."/>
            <person name="Wyman D."/>
            <person name="Yadav S."/>
            <person name="Yang S."/>
            <person name="Yang X."/>
            <person name="Yeager S."/>
            <person name="Yee E."/>
            <person name="Young G."/>
            <person name="Zainoun J."/>
            <person name="Zembeck L."/>
            <person name="Zimmer A."/>
            <person name="Zody M."/>
            <person name="Lander E."/>
        </authorList>
    </citation>
    <scope>NUCLEOTIDE SEQUENCE [LARGE SCALE GENOMIC DNA]</scope>
</reference>
<feature type="domain" description="Headcase N-terminal" evidence="1">
    <location>
        <begin position="1"/>
        <end position="77"/>
    </location>
</feature>